<accession>A0AC60QU56</accession>
<feature type="non-terminal residue" evidence="1">
    <location>
        <position position="156"/>
    </location>
</feature>
<evidence type="ECO:0000313" key="1">
    <source>
        <dbReference type="EMBL" id="KAG0442644.1"/>
    </source>
</evidence>
<sequence length="156" mass="17717">LSEVNEKLDRLLSWKDTVDNLQDLHPKIDSLLSMKLTVDTMRTAMTEMQESLTFVSSQYDSLINSVKTQEKEVKELQVETNTLRSLIADQALEIQQLRDAQNYTDQSNLLANLEIHGIPFSARENLEGIITDLAGQLNIKGFQPTHVEDAHRLPAR</sequence>
<reference evidence="1 2" key="1">
    <citation type="journal article" date="2020" name="Cell">
        <title>Large-Scale Comparative Analyses of Tick Genomes Elucidate Their Genetic Diversity and Vector Capacities.</title>
        <authorList>
            <consortium name="Tick Genome and Microbiome Consortium (TIGMIC)"/>
            <person name="Jia N."/>
            <person name="Wang J."/>
            <person name="Shi W."/>
            <person name="Du L."/>
            <person name="Sun Y."/>
            <person name="Zhan W."/>
            <person name="Jiang J.F."/>
            <person name="Wang Q."/>
            <person name="Zhang B."/>
            <person name="Ji P."/>
            <person name="Bell-Sakyi L."/>
            <person name="Cui X.M."/>
            <person name="Yuan T.T."/>
            <person name="Jiang B.G."/>
            <person name="Yang W.F."/>
            <person name="Lam T.T."/>
            <person name="Chang Q.C."/>
            <person name="Ding S.J."/>
            <person name="Wang X.J."/>
            <person name="Zhu J.G."/>
            <person name="Ruan X.D."/>
            <person name="Zhao L."/>
            <person name="Wei J.T."/>
            <person name="Ye R.Z."/>
            <person name="Que T.C."/>
            <person name="Du C.H."/>
            <person name="Zhou Y.H."/>
            <person name="Cheng J.X."/>
            <person name="Dai P.F."/>
            <person name="Guo W.B."/>
            <person name="Han X.H."/>
            <person name="Huang E.J."/>
            <person name="Li L.F."/>
            <person name="Wei W."/>
            <person name="Gao Y.C."/>
            <person name="Liu J.Z."/>
            <person name="Shao H.Z."/>
            <person name="Wang X."/>
            <person name="Wang C.C."/>
            <person name="Yang T.C."/>
            <person name="Huo Q.B."/>
            <person name="Li W."/>
            <person name="Chen H.Y."/>
            <person name="Chen S.E."/>
            <person name="Zhou L.G."/>
            <person name="Ni X.B."/>
            <person name="Tian J.H."/>
            <person name="Sheng Y."/>
            <person name="Liu T."/>
            <person name="Pan Y.S."/>
            <person name="Xia L.Y."/>
            <person name="Li J."/>
            <person name="Zhao F."/>
            <person name="Cao W.C."/>
        </authorList>
    </citation>
    <scope>NUCLEOTIDE SEQUENCE [LARGE SCALE GENOMIC DNA]</scope>
    <source>
        <strain evidence="1">Iper-2018</strain>
    </source>
</reference>
<keyword evidence="2" id="KW-1185">Reference proteome</keyword>
<proteinExistence type="predicted"/>
<feature type="non-terminal residue" evidence="1">
    <location>
        <position position="1"/>
    </location>
</feature>
<comment type="caution">
    <text evidence="1">The sequence shown here is derived from an EMBL/GenBank/DDBJ whole genome shotgun (WGS) entry which is preliminary data.</text>
</comment>
<evidence type="ECO:0000313" key="2">
    <source>
        <dbReference type="Proteomes" id="UP000805193"/>
    </source>
</evidence>
<organism evidence="1 2">
    <name type="scientific">Ixodes persulcatus</name>
    <name type="common">Taiga tick</name>
    <dbReference type="NCBI Taxonomy" id="34615"/>
    <lineage>
        <taxon>Eukaryota</taxon>
        <taxon>Metazoa</taxon>
        <taxon>Ecdysozoa</taxon>
        <taxon>Arthropoda</taxon>
        <taxon>Chelicerata</taxon>
        <taxon>Arachnida</taxon>
        <taxon>Acari</taxon>
        <taxon>Parasitiformes</taxon>
        <taxon>Ixodida</taxon>
        <taxon>Ixodoidea</taxon>
        <taxon>Ixodidae</taxon>
        <taxon>Ixodinae</taxon>
        <taxon>Ixodes</taxon>
    </lineage>
</organism>
<gene>
    <name evidence="1" type="ORF">HPB47_015650</name>
</gene>
<dbReference type="EMBL" id="JABSTQ010004307">
    <property type="protein sequence ID" value="KAG0442644.1"/>
    <property type="molecule type" value="Genomic_DNA"/>
</dbReference>
<dbReference type="Proteomes" id="UP000805193">
    <property type="component" value="Unassembled WGS sequence"/>
</dbReference>
<protein>
    <submittedName>
        <fullName evidence="1">Uncharacterized protein</fullName>
    </submittedName>
</protein>
<name>A0AC60QU56_IXOPE</name>